<dbReference type="GO" id="GO:0005524">
    <property type="term" value="F:ATP binding"/>
    <property type="evidence" value="ECO:0007669"/>
    <property type="project" value="UniProtKB-KW"/>
</dbReference>
<comment type="similarity">
    <text evidence="1">Belongs to the AAA ATPase family.</text>
</comment>
<dbReference type="PANTHER" id="PTHR23073">
    <property type="entry name" value="26S PROTEASOME REGULATORY SUBUNIT"/>
    <property type="match status" value="1"/>
</dbReference>
<keyword evidence="3" id="KW-0067">ATP-binding</keyword>
<dbReference type="eggNOG" id="COG0464">
    <property type="taxonomic scope" value="Bacteria"/>
</dbReference>
<evidence type="ECO:0000259" key="4">
    <source>
        <dbReference type="SMART" id="SM00382"/>
    </source>
</evidence>
<dbReference type="AlphaFoldDB" id="A1ZIL9"/>
<keyword evidence="6" id="KW-1185">Reference proteome</keyword>
<dbReference type="InterPro" id="IPR003593">
    <property type="entry name" value="AAA+_ATPase"/>
</dbReference>
<organism evidence="5 6">
    <name type="scientific">Microscilla marina ATCC 23134</name>
    <dbReference type="NCBI Taxonomy" id="313606"/>
    <lineage>
        <taxon>Bacteria</taxon>
        <taxon>Pseudomonadati</taxon>
        <taxon>Bacteroidota</taxon>
        <taxon>Cytophagia</taxon>
        <taxon>Cytophagales</taxon>
        <taxon>Microscillaceae</taxon>
        <taxon>Microscilla</taxon>
    </lineage>
</organism>
<dbReference type="CDD" id="cd19481">
    <property type="entry name" value="RecA-like_protease"/>
    <property type="match status" value="1"/>
</dbReference>
<dbReference type="SMART" id="SM00382">
    <property type="entry name" value="AAA"/>
    <property type="match status" value="1"/>
</dbReference>
<accession>A1ZIL9</accession>
<sequence length="444" mass="50433">MLQWLVSYLIVRCQQVAKPDASQALPQCPTLPEAEDEWLLPFSPDERLVIAIALANASAPEIWNLLLDTAIDAGFDESAINQLGLVQIPQTKYLQASVGTAHFLLAKGDEYQAFWQLFLPQNTFRRLGVLVLSATDVLPTIDTVLKLSPRYQHQLLTHTPWQPQYGAEFPATLLTTTKTWDDLVMDEKTGILLDQARKWVHHYDEVRQQPGVVGAKGYRLLMAGPSGTGKTLTAALLGQTAGKPLYRIDVSSIVDKYVGETSKRLRQVFDLAEQHDWILFFDEGDALFGKRSNDTGSSNERYANQEVAYLLYKLEEYQGMIFLATNHKGAIDPAFERRFDSLVTFSKPDEGTRRRLWQHFFGQTSTLELDPRIGAGNWRELAEAAPVSAAWIEKFFQYCVMQTTAKRDRYISAEDMRTYLHWFSAERGYFDGKAHRLFLRELVG</sequence>
<dbReference type="EMBL" id="AAWS01000009">
    <property type="protein sequence ID" value="EAY29887.1"/>
    <property type="molecule type" value="Genomic_DNA"/>
</dbReference>
<name>A1ZIL9_MICM2</name>
<evidence type="ECO:0000256" key="1">
    <source>
        <dbReference type="ARBA" id="ARBA00006914"/>
    </source>
</evidence>
<evidence type="ECO:0000313" key="6">
    <source>
        <dbReference type="Proteomes" id="UP000004095"/>
    </source>
</evidence>
<proteinExistence type="inferred from homology"/>
<feature type="domain" description="AAA+ ATPase" evidence="4">
    <location>
        <begin position="216"/>
        <end position="349"/>
    </location>
</feature>
<dbReference type="InterPro" id="IPR027417">
    <property type="entry name" value="P-loop_NTPase"/>
</dbReference>
<reference evidence="5 6" key="1">
    <citation type="submission" date="2007-01" db="EMBL/GenBank/DDBJ databases">
        <authorList>
            <person name="Haygood M."/>
            <person name="Podell S."/>
            <person name="Anderson C."/>
            <person name="Hopkinson B."/>
            <person name="Roe K."/>
            <person name="Barbeau K."/>
            <person name="Gaasterland T."/>
            <person name="Ferriera S."/>
            <person name="Johnson J."/>
            <person name="Kravitz S."/>
            <person name="Beeson K."/>
            <person name="Sutton G."/>
            <person name="Rogers Y.-H."/>
            <person name="Friedman R."/>
            <person name="Frazier M."/>
            <person name="Venter J.C."/>
        </authorList>
    </citation>
    <scope>NUCLEOTIDE SEQUENCE [LARGE SCALE GENOMIC DNA]</scope>
    <source>
        <strain evidence="5 6">ATCC 23134</strain>
    </source>
</reference>
<protein>
    <submittedName>
        <fullName evidence="5">AAA ATPase, central region</fullName>
    </submittedName>
</protein>
<gene>
    <name evidence="5" type="ORF">M23134_05760</name>
</gene>
<dbReference type="Pfam" id="PF00004">
    <property type="entry name" value="AAA"/>
    <property type="match status" value="1"/>
</dbReference>
<comment type="caution">
    <text evidence="5">The sequence shown here is derived from an EMBL/GenBank/DDBJ whole genome shotgun (WGS) entry which is preliminary data.</text>
</comment>
<keyword evidence="2" id="KW-0547">Nucleotide-binding</keyword>
<dbReference type="SUPFAM" id="SSF52540">
    <property type="entry name" value="P-loop containing nucleoside triphosphate hydrolases"/>
    <property type="match status" value="1"/>
</dbReference>
<dbReference type="Proteomes" id="UP000004095">
    <property type="component" value="Unassembled WGS sequence"/>
</dbReference>
<dbReference type="GO" id="GO:0016887">
    <property type="term" value="F:ATP hydrolysis activity"/>
    <property type="evidence" value="ECO:0007669"/>
    <property type="project" value="InterPro"/>
</dbReference>
<dbReference type="InterPro" id="IPR050221">
    <property type="entry name" value="26S_Proteasome_ATPase"/>
</dbReference>
<dbReference type="InterPro" id="IPR003959">
    <property type="entry name" value="ATPase_AAA_core"/>
</dbReference>
<evidence type="ECO:0000256" key="3">
    <source>
        <dbReference type="ARBA" id="ARBA00022840"/>
    </source>
</evidence>
<dbReference type="Gene3D" id="3.40.50.300">
    <property type="entry name" value="P-loop containing nucleotide triphosphate hydrolases"/>
    <property type="match status" value="1"/>
</dbReference>
<evidence type="ECO:0000313" key="5">
    <source>
        <dbReference type="EMBL" id="EAY29887.1"/>
    </source>
</evidence>
<evidence type="ECO:0000256" key="2">
    <source>
        <dbReference type="ARBA" id="ARBA00022741"/>
    </source>
</evidence>